<evidence type="ECO:0000256" key="3">
    <source>
        <dbReference type="ARBA" id="ARBA00023163"/>
    </source>
</evidence>
<dbReference type="InterPro" id="IPR024097">
    <property type="entry name" value="bHLH_ZIP_TF"/>
</dbReference>
<dbReference type="SUPFAM" id="SSF47459">
    <property type="entry name" value="HLH, helix-loop-helix DNA-binding domain"/>
    <property type="match status" value="1"/>
</dbReference>
<sequence length="471" mass="51310">MERENLQMPYGSGIGGFHNNELNCSSSEVQFQNCFFNPSWDNSLDQNDPFESALSSMVICNSGEISPQSYLGGGNNSTNTSCYSTPLNSPPKLNLSMMDHQIRGNLPIPGHHLPSHSSFAPFPTDPGFAERAARFSSSDRKFSKLSRSSTPENTEFGDSRENSSVSEQITTGETGNNGQNDANSRKRKSIARGKAKEPPSSSNSAKDANGASESNESNAKRSKSGEENADEKDATKAMADTNGTDKAAGDGNQKQNKENSKPPEAPKDYIHVRARRGQATDAHSLAERVRREKISERMKLLQDLVPGCNKVTGKAVMLDEIINYVQSLQRQVEFLSMKLATINPRMEFNAEALVSKDVLHSRGSLPHNMYSSEASAAGFPYPMQPQNGTNLPSAAIPNGQDVPFSMNHLNAAISRNQGIHLPPLDNFGEAASQIPSFLEDDLHTVVQMGFGQNQTQNFHGIMPTAQMKVEL</sequence>
<dbReference type="Gramene" id="CDP10270">
    <property type="protein sequence ID" value="CDP10270"/>
    <property type="gene ID" value="GSCOC_T00030944001"/>
</dbReference>
<organism evidence="7 8">
    <name type="scientific">Coffea canephora</name>
    <name type="common">Robusta coffee</name>
    <dbReference type="NCBI Taxonomy" id="49390"/>
    <lineage>
        <taxon>Eukaryota</taxon>
        <taxon>Viridiplantae</taxon>
        <taxon>Streptophyta</taxon>
        <taxon>Embryophyta</taxon>
        <taxon>Tracheophyta</taxon>
        <taxon>Spermatophyta</taxon>
        <taxon>Magnoliopsida</taxon>
        <taxon>eudicotyledons</taxon>
        <taxon>Gunneridae</taxon>
        <taxon>Pentapetalae</taxon>
        <taxon>asterids</taxon>
        <taxon>lamiids</taxon>
        <taxon>Gentianales</taxon>
        <taxon>Rubiaceae</taxon>
        <taxon>Ixoroideae</taxon>
        <taxon>Gardenieae complex</taxon>
        <taxon>Bertiereae - Coffeeae clade</taxon>
        <taxon>Coffeeae</taxon>
        <taxon>Coffea</taxon>
    </lineage>
</organism>
<proteinExistence type="predicted"/>
<protein>
    <recommendedName>
        <fullName evidence="6">BHLH domain-containing protein</fullName>
    </recommendedName>
</protein>
<feature type="compositionally biased region" description="Polar residues" evidence="5">
    <location>
        <begin position="162"/>
        <end position="182"/>
    </location>
</feature>
<evidence type="ECO:0000256" key="2">
    <source>
        <dbReference type="ARBA" id="ARBA00023015"/>
    </source>
</evidence>
<dbReference type="SMART" id="SM00353">
    <property type="entry name" value="HLH"/>
    <property type="match status" value="1"/>
</dbReference>
<dbReference type="Gene3D" id="4.10.280.10">
    <property type="entry name" value="Helix-loop-helix DNA-binding domain"/>
    <property type="match status" value="1"/>
</dbReference>
<keyword evidence="2" id="KW-0805">Transcription regulation</keyword>
<feature type="domain" description="BHLH" evidence="6">
    <location>
        <begin position="278"/>
        <end position="328"/>
    </location>
</feature>
<evidence type="ECO:0000256" key="5">
    <source>
        <dbReference type="SAM" id="MobiDB-lite"/>
    </source>
</evidence>
<dbReference type="OMA" id="PRMDLNM"/>
<dbReference type="AlphaFoldDB" id="A0A068UP28"/>
<dbReference type="PANTHER" id="PTHR12565">
    <property type="entry name" value="STEROL REGULATORY ELEMENT-BINDING PROTEIN"/>
    <property type="match status" value="1"/>
</dbReference>
<evidence type="ECO:0000313" key="8">
    <source>
        <dbReference type="Proteomes" id="UP000295252"/>
    </source>
</evidence>
<evidence type="ECO:0000256" key="1">
    <source>
        <dbReference type="ARBA" id="ARBA00004123"/>
    </source>
</evidence>
<keyword evidence="4" id="KW-0539">Nucleus</keyword>
<evidence type="ECO:0000259" key="6">
    <source>
        <dbReference type="PROSITE" id="PS50888"/>
    </source>
</evidence>
<dbReference type="GO" id="GO:0003700">
    <property type="term" value="F:DNA-binding transcription factor activity"/>
    <property type="evidence" value="ECO:0007669"/>
    <property type="project" value="TreeGrafter"/>
</dbReference>
<dbReference type="GO" id="GO:0005634">
    <property type="term" value="C:nucleus"/>
    <property type="evidence" value="ECO:0007669"/>
    <property type="project" value="UniProtKB-SubCell"/>
</dbReference>
<reference evidence="8" key="1">
    <citation type="journal article" date="2014" name="Science">
        <title>The coffee genome provides insight into the convergent evolution of caffeine biosynthesis.</title>
        <authorList>
            <person name="Denoeud F."/>
            <person name="Carretero-Paulet L."/>
            <person name="Dereeper A."/>
            <person name="Droc G."/>
            <person name="Guyot R."/>
            <person name="Pietrella M."/>
            <person name="Zheng C."/>
            <person name="Alberti A."/>
            <person name="Anthony F."/>
            <person name="Aprea G."/>
            <person name="Aury J.M."/>
            <person name="Bento P."/>
            <person name="Bernard M."/>
            <person name="Bocs S."/>
            <person name="Campa C."/>
            <person name="Cenci A."/>
            <person name="Combes M.C."/>
            <person name="Crouzillat D."/>
            <person name="Da Silva C."/>
            <person name="Daddiego L."/>
            <person name="De Bellis F."/>
            <person name="Dussert S."/>
            <person name="Garsmeur O."/>
            <person name="Gayraud T."/>
            <person name="Guignon V."/>
            <person name="Jahn K."/>
            <person name="Jamilloux V."/>
            <person name="Joet T."/>
            <person name="Labadie K."/>
            <person name="Lan T."/>
            <person name="Leclercq J."/>
            <person name="Lepelley M."/>
            <person name="Leroy T."/>
            <person name="Li L.T."/>
            <person name="Librado P."/>
            <person name="Lopez L."/>
            <person name="Munoz A."/>
            <person name="Noel B."/>
            <person name="Pallavicini A."/>
            <person name="Perrotta G."/>
            <person name="Poncet V."/>
            <person name="Pot D."/>
            <person name="Priyono X."/>
            <person name="Rigoreau M."/>
            <person name="Rouard M."/>
            <person name="Rozas J."/>
            <person name="Tranchant-Dubreuil C."/>
            <person name="VanBuren R."/>
            <person name="Zhang Q."/>
            <person name="Andrade A.C."/>
            <person name="Argout X."/>
            <person name="Bertrand B."/>
            <person name="de Kochko A."/>
            <person name="Graziosi G."/>
            <person name="Henry R.J."/>
            <person name="Jayarama X."/>
            <person name="Ming R."/>
            <person name="Nagai C."/>
            <person name="Rounsley S."/>
            <person name="Sankoff D."/>
            <person name="Giuliano G."/>
            <person name="Albert V.A."/>
            <person name="Wincker P."/>
            <person name="Lashermes P."/>
        </authorList>
    </citation>
    <scope>NUCLEOTIDE SEQUENCE [LARGE SCALE GENOMIC DNA]</scope>
    <source>
        <strain evidence="8">cv. DH200-94</strain>
    </source>
</reference>
<comment type="subcellular location">
    <subcellularLocation>
        <location evidence="1">Nucleus</location>
    </subcellularLocation>
</comment>
<name>A0A068UP28_COFCA</name>
<evidence type="ECO:0000313" key="7">
    <source>
        <dbReference type="EMBL" id="CDP10270.1"/>
    </source>
</evidence>
<dbReference type="PANTHER" id="PTHR12565:SF444">
    <property type="entry name" value="TRANSCRIPTION FACTOR BHLH62-RELATED"/>
    <property type="match status" value="1"/>
</dbReference>
<dbReference type="STRING" id="49390.A0A068UP28"/>
<feature type="region of interest" description="Disordered" evidence="5">
    <location>
        <begin position="133"/>
        <end position="267"/>
    </location>
</feature>
<evidence type="ECO:0000256" key="4">
    <source>
        <dbReference type="ARBA" id="ARBA00023242"/>
    </source>
</evidence>
<keyword evidence="8" id="KW-1185">Reference proteome</keyword>
<dbReference type="Proteomes" id="UP000295252">
    <property type="component" value="Chromosome V"/>
</dbReference>
<dbReference type="FunCoup" id="A0A068UP28">
    <property type="interactions" value="122"/>
</dbReference>
<gene>
    <name evidence="7" type="ORF">GSCOC_T00030944001</name>
</gene>
<accession>A0A068UP28</accession>
<feature type="compositionally biased region" description="Basic and acidic residues" evidence="5">
    <location>
        <begin position="223"/>
        <end position="235"/>
    </location>
</feature>
<dbReference type="CDD" id="cd18919">
    <property type="entry name" value="bHLH_AtBPE_like"/>
    <property type="match status" value="1"/>
</dbReference>
<keyword evidence="3" id="KW-0804">Transcription</keyword>
<dbReference type="PhylomeDB" id="A0A068UP28"/>
<dbReference type="InterPro" id="IPR036638">
    <property type="entry name" value="HLH_DNA-bd_sf"/>
</dbReference>
<dbReference type="GO" id="GO:0046983">
    <property type="term" value="F:protein dimerization activity"/>
    <property type="evidence" value="ECO:0007669"/>
    <property type="project" value="InterPro"/>
</dbReference>
<feature type="compositionally biased region" description="Basic and acidic residues" evidence="5">
    <location>
        <begin position="255"/>
        <end position="267"/>
    </location>
</feature>
<dbReference type="PROSITE" id="PS50888">
    <property type="entry name" value="BHLH"/>
    <property type="match status" value="1"/>
</dbReference>
<feature type="compositionally biased region" description="Polar residues" evidence="5">
    <location>
        <begin position="199"/>
        <end position="217"/>
    </location>
</feature>
<dbReference type="EMBL" id="HG739128">
    <property type="protein sequence ID" value="CDP10270.1"/>
    <property type="molecule type" value="Genomic_DNA"/>
</dbReference>
<dbReference type="OrthoDB" id="775589at2759"/>
<feature type="compositionally biased region" description="Basic and acidic residues" evidence="5">
    <location>
        <begin position="133"/>
        <end position="142"/>
    </location>
</feature>
<dbReference type="InParanoid" id="A0A068UP28"/>
<dbReference type="InterPro" id="IPR011598">
    <property type="entry name" value="bHLH_dom"/>
</dbReference>
<dbReference type="Pfam" id="PF00010">
    <property type="entry name" value="HLH"/>
    <property type="match status" value="1"/>
</dbReference>
<dbReference type="FunFam" id="4.10.280.10:FF:000002">
    <property type="entry name" value="Basic helix-loop-helix transcription factor"/>
    <property type="match status" value="1"/>
</dbReference>